<dbReference type="VEuPathDB" id="TriTrypDB:LpyrH10_18_0400"/>
<evidence type="ECO:0000313" key="3">
    <source>
        <dbReference type="EMBL" id="KPA76934.1"/>
    </source>
</evidence>
<keyword evidence="4" id="KW-1185">Reference proteome</keyword>
<name>A0A0N0DT57_LEPPY</name>
<accession>A0A0N0DT57</accession>
<evidence type="ECO:0000256" key="1">
    <source>
        <dbReference type="SAM" id="MobiDB-lite"/>
    </source>
</evidence>
<evidence type="ECO:0000313" key="4">
    <source>
        <dbReference type="Proteomes" id="UP000037923"/>
    </source>
</evidence>
<dbReference type="AlphaFoldDB" id="A0A0N0DT57"/>
<dbReference type="EMBL" id="LGTL01000018">
    <property type="protein sequence ID" value="KPA76934.1"/>
    <property type="molecule type" value="Genomic_DNA"/>
</dbReference>
<gene>
    <name evidence="3" type="ORF">ABB37_07313</name>
</gene>
<dbReference type="RefSeq" id="XP_015655373.1">
    <property type="nucleotide sequence ID" value="XM_015805896.1"/>
</dbReference>
<organism evidence="3 4">
    <name type="scientific">Leptomonas pyrrhocoris</name>
    <name type="common">Firebug parasite</name>
    <dbReference type="NCBI Taxonomy" id="157538"/>
    <lineage>
        <taxon>Eukaryota</taxon>
        <taxon>Discoba</taxon>
        <taxon>Euglenozoa</taxon>
        <taxon>Kinetoplastea</taxon>
        <taxon>Metakinetoplastina</taxon>
        <taxon>Trypanosomatida</taxon>
        <taxon>Trypanosomatidae</taxon>
        <taxon>Leishmaniinae</taxon>
        <taxon>Leptomonas</taxon>
    </lineage>
</organism>
<keyword evidence="2" id="KW-1133">Transmembrane helix</keyword>
<sequence>MERFTVATSSQLSGILEVWGLLLEAWESEEAELNILSNGSPTLASPTVLRARGGDGGAAAAAVPFLERWRRTYGRVAVLCAEQGIEQRTTATTTTMSRDASIPTSPSLDDSVLLNRSAAAPSSLSVSLSAPHSRRAGDVTPEHSSARSVASRRHVRISDEYYHPSDSPETTVIAHFFDVLLMRVVDLLMWRDPQLTACCLGILVVVYGYAAWASALCYLAGETLSSTLQYCAARHPHPQHSTSAFYWFAGESGWVSAERVWWGAPLFMISVLAYPWTTEQQGRVITLTDREHLRSIDHALRWLSATENAEDGATVTAPPEGHGDVDAKALASAVLMEVATCVGTALRTNRLPIGPLLLFNVIGAFSSWEAILVLFLWPMLIVGVCLAGVVVVAQCLENQ</sequence>
<keyword evidence="2" id="KW-0812">Transmembrane</keyword>
<dbReference type="Proteomes" id="UP000037923">
    <property type="component" value="Unassembled WGS sequence"/>
</dbReference>
<comment type="caution">
    <text evidence="3">The sequence shown here is derived from an EMBL/GenBank/DDBJ whole genome shotgun (WGS) entry which is preliminary data.</text>
</comment>
<evidence type="ECO:0000256" key="2">
    <source>
        <dbReference type="SAM" id="Phobius"/>
    </source>
</evidence>
<feature type="compositionally biased region" description="Basic and acidic residues" evidence="1">
    <location>
        <begin position="135"/>
        <end position="145"/>
    </location>
</feature>
<keyword evidence="2" id="KW-0472">Membrane</keyword>
<reference evidence="3 4" key="1">
    <citation type="submission" date="2015-07" db="EMBL/GenBank/DDBJ databases">
        <title>High-quality genome of monoxenous trypanosomatid Leptomonas pyrrhocoris.</title>
        <authorList>
            <person name="Flegontov P."/>
            <person name="Butenko A."/>
            <person name="Firsov S."/>
            <person name="Vlcek C."/>
            <person name="Logacheva M.D."/>
            <person name="Field M."/>
            <person name="Filatov D."/>
            <person name="Flegontova O."/>
            <person name="Gerasimov E."/>
            <person name="Jackson A.P."/>
            <person name="Kelly S."/>
            <person name="Opperdoes F."/>
            <person name="O'Reilly A."/>
            <person name="Votypka J."/>
            <person name="Yurchenko V."/>
            <person name="Lukes J."/>
        </authorList>
    </citation>
    <scope>NUCLEOTIDE SEQUENCE [LARGE SCALE GENOMIC DNA]</scope>
    <source>
        <strain evidence="3">H10</strain>
    </source>
</reference>
<feature type="transmembrane region" description="Helical" evidence="2">
    <location>
        <begin position="374"/>
        <end position="396"/>
    </location>
</feature>
<proteinExistence type="predicted"/>
<dbReference type="GeneID" id="26907599"/>
<feature type="region of interest" description="Disordered" evidence="1">
    <location>
        <begin position="125"/>
        <end position="151"/>
    </location>
</feature>
<protein>
    <submittedName>
        <fullName evidence="3">Uncharacterized protein</fullName>
    </submittedName>
</protein>